<protein>
    <submittedName>
        <fullName evidence="2">Uncharacterized protein</fullName>
    </submittedName>
</protein>
<name>A0A7J8PGD8_GOSRA</name>
<evidence type="ECO:0000313" key="3">
    <source>
        <dbReference type="Proteomes" id="UP000593578"/>
    </source>
</evidence>
<dbReference type="PANTHER" id="PTHR47357">
    <property type="entry name" value="COP1-INTERACTIVE PROTEIN 1"/>
    <property type="match status" value="1"/>
</dbReference>
<gene>
    <name evidence="2" type="ORF">Gorai_001467</name>
</gene>
<organism evidence="2 3">
    <name type="scientific">Gossypium raimondii</name>
    <name type="common">Peruvian cotton</name>
    <name type="synonym">Gossypium klotzschianum subsp. raimondii</name>
    <dbReference type="NCBI Taxonomy" id="29730"/>
    <lineage>
        <taxon>Eukaryota</taxon>
        <taxon>Viridiplantae</taxon>
        <taxon>Streptophyta</taxon>
        <taxon>Embryophyta</taxon>
        <taxon>Tracheophyta</taxon>
        <taxon>Spermatophyta</taxon>
        <taxon>Magnoliopsida</taxon>
        <taxon>eudicotyledons</taxon>
        <taxon>Gunneridae</taxon>
        <taxon>Pentapetalae</taxon>
        <taxon>rosids</taxon>
        <taxon>malvids</taxon>
        <taxon>Malvales</taxon>
        <taxon>Malvaceae</taxon>
        <taxon>Malvoideae</taxon>
        <taxon>Gossypium</taxon>
    </lineage>
</organism>
<dbReference type="PANTHER" id="PTHR47357:SF1">
    <property type="entry name" value="SPINDLE POLE BODY COMPONENT 110"/>
    <property type="match status" value="1"/>
</dbReference>
<comment type="caution">
    <text evidence="2">The sequence shown here is derived from an EMBL/GenBank/DDBJ whole genome shotgun (WGS) entry which is preliminary data.</text>
</comment>
<evidence type="ECO:0000313" key="2">
    <source>
        <dbReference type="EMBL" id="MBA0588359.1"/>
    </source>
</evidence>
<feature type="region of interest" description="Disordered" evidence="1">
    <location>
        <begin position="95"/>
        <end position="132"/>
    </location>
</feature>
<proteinExistence type="predicted"/>
<dbReference type="GO" id="GO:0005200">
    <property type="term" value="F:structural constituent of cytoskeleton"/>
    <property type="evidence" value="ECO:0007669"/>
    <property type="project" value="TreeGrafter"/>
</dbReference>
<evidence type="ECO:0000256" key="1">
    <source>
        <dbReference type="SAM" id="MobiDB-lite"/>
    </source>
</evidence>
<accession>A0A7J8PGD8</accession>
<sequence>MELLERRFATGEAETRKLRNSIKTARNALSESNSRLEQDNRNLGEKLATCEAEVRKSRDTMEACKNARTESISRLEHENGHLKEKLATCEVELRKSRDSMEAGKNSLTESISRLEHENGKLSKEEEEEKVKPLKAIADLEGRIGEMEKITKEKDEALLGREEEKRKAIRELCLLID</sequence>
<dbReference type="EMBL" id="JABEZZ010000006">
    <property type="protein sequence ID" value="MBA0588359.1"/>
    <property type="molecule type" value="Genomic_DNA"/>
</dbReference>
<dbReference type="AlphaFoldDB" id="A0A7J8PGD8"/>
<dbReference type="GO" id="GO:0005856">
    <property type="term" value="C:cytoskeleton"/>
    <property type="evidence" value="ECO:0007669"/>
    <property type="project" value="TreeGrafter"/>
</dbReference>
<dbReference type="Proteomes" id="UP000593578">
    <property type="component" value="Unassembled WGS sequence"/>
</dbReference>
<reference evidence="2 3" key="1">
    <citation type="journal article" date="2019" name="Genome Biol. Evol.">
        <title>Insights into the evolution of the New World diploid cottons (Gossypium, subgenus Houzingenia) based on genome sequencing.</title>
        <authorList>
            <person name="Grover C.E."/>
            <person name="Arick M.A. 2nd"/>
            <person name="Thrash A."/>
            <person name="Conover J.L."/>
            <person name="Sanders W.S."/>
            <person name="Peterson D.G."/>
            <person name="Frelichowski J.E."/>
            <person name="Scheffler J.A."/>
            <person name="Scheffler B.E."/>
            <person name="Wendel J.F."/>
        </authorList>
    </citation>
    <scope>NUCLEOTIDE SEQUENCE [LARGE SCALE GENOMIC DNA]</scope>
    <source>
        <strain evidence="2">8</strain>
        <tissue evidence="2">Leaf</tissue>
    </source>
</reference>
<feature type="compositionally biased region" description="Basic and acidic residues" evidence="1">
    <location>
        <begin position="112"/>
        <end position="132"/>
    </location>
</feature>